<dbReference type="PANTHER" id="PTHR46481:SF10">
    <property type="entry name" value="ZINC FINGER BED DOMAIN-CONTAINING PROTEIN 39"/>
    <property type="match status" value="1"/>
</dbReference>
<keyword evidence="5" id="KW-0539">Nucleus</keyword>
<proteinExistence type="predicted"/>
<keyword evidence="8" id="KW-1185">Reference proteome</keyword>
<dbReference type="GeneID" id="92099792"/>
<protein>
    <submittedName>
        <fullName evidence="7">Restless-like transposase</fullName>
    </submittedName>
</protein>
<dbReference type="InterPro" id="IPR052035">
    <property type="entry name" value="ZnF_BED_domain_contain"/>
</dbReference>
<evidence type="ECO:0000313" key="7">
    <source>
        <dbReference type="EMBL" id="KAK8036823.1"/>
    </source>
</evidence>
<evidence type="ECO:0000256" key="5">
    <source>
        <dbReference type="ARBA" id="ARBA00023242"/>
    </source>
</evidence>
<evidence type="ECO:0000313" key="8">
    <source>
        <dbReference type="Proteomes" id="UP001480595"/>
    </source>
</evidence>
<feature type="domain" description="HAT C-terminal dimerisation" evidence="6">
    <location>
        <begin position="320"/>
        <end position="386"/>
    </location>
</feature>
<comment type="subcellular location">
    <subcellularLocation>
        <location evidence="1">Nucleus</location>
    </subcellularLocation>
</comment>
<sequence length="421" mass="48202">MIPYGLAWDAKTAVKTGSEDGQDGGSKESDIFTPMLRKIQKEHAEQATDRADKERKSLDVVLDNDTRWLSQYYMLQRMLVLRPYYDEFILKAKKYCTDTKVARIPFCLEKSSIIDDNDWAVMEAFADLLQHFHVIVKVLQGDGQARYRAGGIFEAYGLMPSVMQSFEYLLKRLETAKELIDQYPEPEQFGINVNLGWIKLEKYYATLSDTPVYYAAAALDPGIQWTFFETIWTENPSWANEAKAKVQALWDNEYRDLELTRGPSQEGPIAKRRKTYHTGLDDFQDECRSQLMPRIAPSLTDQYTRWVIAVQGEDHNKGVVDPITYWISKQYEYPRLSRMALDVMTVPATSAECERLFSAVGLMVTPLRSRLDASTIGLVQTLRSWLKAGLIDELDDMLMDDSLLYIALEEEPGTKLASQLA</sequence>
<dbReference type="RefSeq" id="XP_066707641.1">
    <property type="nucleotide sequence ID" value="XM_066866727.1"/>
</dbReference>
<keyword evidence="2" id="KW-0479">Metal-binding</keyword>
<dbReference type="PANTHER" id="PTHR46481">
    <property type="entry name" value="ZINC FINGER BED DOMAIN-CONTAINING PROTEIN 4"/>
    <property type="match status" value="1"/>
</dbReference>
<evidence type="ECO:0000256" key="2">
    <source>
        <dbReference type="ARBA" id="ARBA00022723"/>
    </source>
</evidence>
<dbReference type="Pfam" id="PF05699">
    <property type="entry name" value="Dimer_Tnp_hAT"/>
    <property type="match status" value="1"/>
</dbReference>
<evidence type="ECO:0000256" key="4">
    <source>
        <dbReference type="ARBA" id="ARBA00022833"/>
    </source>
</evidence>
<dbReference type="SUPFAM" id="SSF53098">
    <property type="entry name" value="Ribonuclease H-like"/>
    <property type="match status" value="1"/>
</dbReference>
<evidence type="ECO:0000256" key="3">
    <source>
        <dbReference type="ARBA" id="ARBA00022771"/>
    </source>
</evidence>
<name>A0ABR1SR69_9PEZI</name>
<dbReference type="InterPro" id="IPR008906">
    <property type="entry name" value="HATC_C_dom"/>
</dbReference>
<dbReference type="EMBL" id="JAQQWL010000018">
    <property type="protein sequence ID" value="KAK8036823.1"/>
    <property type="molecule type" value="Genomic_DNA"/>
</dbReference>
<gene>
    <name evidence="7" type="ORF">PG994_015320</name>
</gene>
<keyword evidence="4" id="KW-0862">Zinc</keyword>
<evidence type="ECO:0000259" key="6">
    <source>
        <dbReference type="Pfam" id="PF05699"/>
    </source>
</evidence>
<reference evidence="7 8" key="1">
    <citation type="submission" date="2023-01" db="EMBL/GenBank/DDBJ databases">
        <title>Analysis of 21 Apiospora genomes using comparative genomics revels a genus with tremendous synthesis potential of carbohydrate active enzymes and secondary metabolites.</title>
        <authorList>
            <person name="Sorensen T."/>
        </authorList>
    </citation>
    <scope>NUCLEOTIDE SEQUENCE [LARGE SCALE GENOMIC DNA]</scope>
    <source>
        <strain evidence="7 8">CBS 135458</strain>
    </source>
</reference>
<comment type="caution">
    <text evidence="7">The sequence shown here is derived from an EMBL/GenBank/DDBJ whole genome shotgun (WGS) entry which is preliminary data.</text>
</comment>
<evidence type="ECO:0000256" key="1">
    <source>
        <dbReference type="ARBA" id="ARBA00004123"/>
    </source>
</evidence>
<organism evidence="7 8">
    <name type="scientific">Apiospora phragmitis</name>
    <dbReference type="NCBI Taxonomy" id="2905665"/>
    <lineage>
        <taxon>Eukaryota</taxon>
        <taxon>Fungi</taxon>
        <taxon>Dikarya</taxon>
        <taxon>Ascomycota</taxon>
        <taxon>Pezizomycotina</taxon>
        <taxon>Sordariomycetes</taxon>
        <taxon>Xylariomycetidae</taxon>
        <taxon>Amphisphaeriales</taxon>
        <taxon>Apiosporaceae</taxon>
        <taxon>Apiospora</taxon>
    </lineage>
</organism>
<dbReference type="Proteomes" id="UP001480595">
    <property type="component" value="Unassembled WGS sequence"/>
</dbReference>
<accession>A0ABR1SR69</accession>
<dbReference type="InterPro" id="IPR012337">
    <property type="entry name" value="RNaseH-like_sf"/>
</dbReference>
<keyword evidence="3" id="KW-0863">Zinc-finger</keyword>